<keyword evidence="5 10" id="KW-0547">Nucleotide-binding</keyword>
<keyword evidence="14" id="KW-1185">Reference proteome</keyword>
<organism evidence="13 14">
    <name type="scientific">Spizellomyces punctatus (strain DAOM BR117)</name>
    <dbReference type="NCBI Taxonomy" id="645134"/>
    <lineage>
        <taxon>Eukaryota</taxon>
        <taxon>Fungi</taxon>
        <taxon>Fungi incertae sedis</taxon>
        <taxon>Chytridiomycota</taxon>
        <taxon>Chytridiomycota incertae sedis</taxon>
        <taxon>Chytridiomycetes</taxon>
        <taxon>Spizellomycetales</taxon>
        <taxon>Spizellomycetaceae</taxon>
        <taxon>Spizellomyces</taxon>
    </lineage>
</organism>
<dbReference type="GO" id="GO:0004693">
    <property type="term" value="F:cyclin-dependent protein serine/threonine kinase activity"/>
    <property type="evidence" value="ECO:0007669"/>
    <property type="project" value="TreeGrafter"/>
</dbReference>
<dbReference type="Proteomes" id="UP000053201">
    <property type="component" value="Unassembled WGS sequence"/>
</dbReference>
<dbReference type="STRING" id="645134.A0A0L0HTU2"/>
<feature type="compositionally biased region" description="Basic residues" evidence="11">
    <location>
        <begin position="471"/>
        <end position="485"/>
    </location>
</feature>
<evidence type="ECO:0000256" key="10">
    <source>
        <dbReference type="PROSITE-ProRule" id="PRU10141"/>
    </source>
</evidence>
<dbReference type="EMBL" id="KQ257450">
    <property type="protein sequence ID" value="KND04320.1"/>
    <property type="molecule type" value="Genomic_DNA"/>
</dbReference>
<dbReference type="VEuPathDB" id="FungiDB:SPPG_00051"/>
<dbReference type="eggNOG" id="KOG0600">
    <property type="taxonomic scope" value="Eukaryota"/>
</dbReference>
<dbReference type="GO" id="GO:0008353">
    <property type="term" value="F:RNA polymerase II CTD heptapeptide repeat kinase activity"/>
    <property type="evidence" value="ECO:0007669"/>
    <property type="project" value="UniProtKB-EC"/>
</dbReference>
<keyword evidence="4" id="KW-0808">Transferase</keyword>
<dbReference type="PANTHER" id="PTHR24056">
    <property type="entry name" value="CELL DIVISION PROTEIN KINASE"/>
    <property type="match status" value="1"/>
</dbReference>
<protein>
    <submittedName>
        <fullName evidence="13">CMGC/CDK protein kinase</fullName>
    </submittedName>
</protein>
<evidence type="ECO:0000256" key="11">
    <source>
        <dbReference type="SAM" id="MobiDB-lite"/>
    </source>
</evidence>
<dbReference type="PROSITE" id="PS00107">
    <property type="entry name" value="PROTEIN_KINASE_ATP"/>
    <property type="match status" value="1"/>
</dbReference>
<feature type="binding site" evidence="10">
    <location>
        <position position="122"/>
    </location>
    <ligand>
        <name>ATP</name>
        <dbReference type="ChEBI" id="CHEBI:30616"/>
    </ligand>
</feature>
<dbReference type="InterPro" id="IPR050108">
    <property type="entry name" value="CDK"/>
</dbReference>
<dbReference type="SUPFAM" id="SSF56112">
    <property type="entry name" value="Protein kinase-like (PK-like)"/>
    <property type="match status" value="1"/>
</dbReference>
<name>A0A0L0HTU2_SPIPD</name>
<evidence type="ECO:0000256" key="9">
    <source>
        <dbReference type="ARBA" id="ARBA00049280"/>
    </source>
</evidence>
<dbReference type="FunFam" id="1.10.510.10:FF:000415">
    <property type="entry name" value="CMGC/CDK/CRK7 protein kinase, variant"/>
    <property type="match status" value="1"/>
</dbReference>
<dbReference type="AlphaFoldDB" id="A0A0L0HTU2"/>
<dbReference type="GO" id="GO:0005524">
    <property type="term" value="F:ATP binding"/>
    <property type="evidence" value="ECO:0007669"/>
    <property type="project" value="UniProtKB-UniRule"/>
</dbReference>
<feature type="region of interest" description="Disordered" evidence="11">
    <location>
        <begin position="42"/>
        <end position="64"/>
    </location>
</feature>
<dbReference type="GeneID" id="27683805"/>
<evidence type="ECO:0000256" key="1">
    <source>
        <dbReference type="ARBA" id="ARBA00004123"/>
    </source>
</evidence>
<feature type="compositionally biased region" description="Pro residues" evidence="11">
    <location>
        <begin position="52"/>
        <end position="64"/>
    </location>
</feature>
<dbReference type="InterPro" id="IPR000719">
    <property type="entry name" value="Prot_kinase_dom"/>
</dbReference>
<dbReference type="SMART" id="SM00220">
    <property type="entry name" value="S_TKc"/>
    <property type="match status" value="1"/>
</dbReference>
<dbReference type="OrthoDB" id="28397at2759"/>
<sequence>MGDATIHVDPPAGDDHDESEMEEGELYEPVFVAPTSIPFTSYPGLSPTSHPHSPPTPKFSPSPTDPLYFPCTQNPLNTNLSKTYVGTCPLEEYDNRERIGKGSFGEVTIATHKETQRKVALKRIIVHKEKDGLPITAVREINILKGLRHKSVIELLGMAVAKGNPDEYEPATIYMIFPYMHHDLVGLLENRYVTLEPNQIKSFTKQLLEGVAYLHRNHFLHRDLKSSNILIDNEGTLKIADFGLARSYNAADKTIELTPNVITLWYRPPELLLGHKTYTSAVDMWGVGCIFAEMWDRKAIFKGETELDLLDKILRVCGTPDAKAWPEFTKLTASASIRPKQESRKILDIYKPDRLDFQTIDLLNTFLVLNPARRPTAEAALKHEYFHVEPEAAKPSTPDFPGWPESHELGIRAQIDQELRELDVLQRPIPSIRPPAHHDALIVDGQPVRRPRLHDDAETRQYNRHRDDKRPGRRHDHRRFGRGRGRPGNERGRGGRGKSAHEASGEPTGEGSVIMRMKHPLPPKPVLRVPFSE</sequence>
<dbReference type="InParanoid" id="A0A0L0HTU2"/>
<feature type="compositionally biased region" description="Basic and acidic residues" evidence="11">
    <location>
        <begin position="487"/>
        <end position="504"/>
    </location>
</feature>
<dbReference type="Pfam" id="PF00069">
    <property type="entry name" value="Pkinase"/>
    <property type="match status" value="1"/>
</dbReference>
<dbReference type="PANTHER" id="PTHR24056:SF233">
    <property type="entry name" value="CYCLIN-DEPENDENT KINASE 9"/>
    <property type="match status" value="1"/>
</dbReference>
<evidence type="ECO:0000256" key="5">
    <source>
        <dbReference type="ARBA" id="ARBA00022741"/>
    </source>
</evidence>
<feature type="region of interest" description="Disordered" evidence="11">
    <location>
        <begin position="1"/>
        <end position="23"/>
    </location>
</feature>
<evidence type="ECO:0000256" key="6">
    <source>
        <dbReference type="ARBA" id="ARBA00022777"/>
    </source>
</evidence>
<dbReference type="InterPro" id="IPR008271">
    <property type="entry name" value="Ser/Thr_kinase_AS"/>
</dbReference>
<comment type="catalytic activity">
    <reaction evidence="9">
        <text>[DNA-directed RNA polymerase] + ATP = phospho-[DNA-directed RNA polymerase] + ADP + H(+)</text>
        <dbReference type="Rhea" id="RHEA:10216"/>
        <dbReference type="Rhea" id="RHEA-COMP:11321"/>
        <dbReference type="Rhea" id="RHEA-COMP:11322"/>
        <dbReference type="ChEBI" id="CHEBI:15378"/>
        <dbReference type="ChEBI" id="CHEBI:30616"/>
        <dbReference type="ChEBI" id="CHEBI:43176"/>
        <dbReference type="ChEBI" id="CHEBI:68546"/>
        <dbReference type="ChEBI" id="CHEBI:456216"/>
        <dbReference type="EC" id="2.7.11.23"/>
    </reaction>
</comment>
<proteinExistence type="inferred from homology"/>
<dbReference type="FunCoup" id="A0A0L0HTU2">
    <property type="interactions" value="676"/>
</dbReference>
<evidence type="ECO:0000256" key="7">
    <source>
        <dbReference type="ARBA" id="ARBA00022840"/>
    </source>
</evidence>
<dbReference type="GO" id="GO:0005634">
    <property type="term" value="C:nucleus"/>
    <property type="evidence" value="ECO:0007669"/>
    <property type="project" value="UniProtKB-SubCell"/>
</dbReference>
<accession>A0A0L0HTU2</accession>
<feature type="region of interest" description="Disordered" evidence="11">
    <location>
        <begin position="430"/>
        <end position="533"/>
    </location>
</feature>
<reference evidence="13 14" key="1">
    <citation type="submission" date="2009-08" db="EMBL/GenBank/DDBJ databases">
        <title>The Genome Sequence of Spizellomyces punctatus strain DAOM BR117.</title>
        <authorList>
            <consortium name="The Broad Institute Genome Sequencing Platform"/>
            <person name="Russ C."/>
            <person name="Cuomo C."/>
            <person name="Shea T."/>
            <person name="Young S.K."/>
            <person name="Zeng Q."/>
            <person name="Koehrsen M."/>
            <person name="Haas B."/>
            <person name="Borodovsky M."/>
            <person name="Guigo R."/>
            <person name="Alvarado L."/>
            <person name="Berlin A."/>
            <person name="Bochicchio J."/>
            <person name="Borenstein D."/>
            <person name="Chapman S."/>
            <person name="Chen Z."/>
            <person name="Engels R."/>
            <person name="Freedman E."/>
            <person name="Gellesch M."/>
            <person name="Goldberg J."/>
            <person name="Griggs A."/>
            <person name="Gujja S."/>
            <person name="Heiman D."/>
            <person name="Hepburn T."/>
            <person name="Howarth C."/>
            <person name="Jen D."/>
            <person name="Larson L."/>
            <person name="Lewis B."/>
            <person name="Mehta T."/>
            <person name="Park D."/>
            <person name="Pearson M."/>
            <person name="Roberts A."/>
            <person name="Saif S."/>
            <person name="Shenoy N."/>
            <person name="Sisk P."/>
            <person name="Stolte C."/>
            <person name="Sykes S."/>
            <person name="Thomson T."/>
            <person name="Walk T."/>
            <person name="White J."/>
            <person name="Yandava C."/>
            <person name="Burger G."/>
            <person name="Gray M.W."/>
            <person name="Holland P.W.H."/>
            <person name="King N."/>
            <person name="Lang F.B.F."/>
            <person name="Roger A.J."/>
            <person name="Ruiz-Trillo I."/>
            <person name="Lander E."/>
            <person name="Nusbaum C."/>
        </authorList>
    </citation>
    <scope>NUCLEOTIDE SEQUENCE [LARGE SCALE GENOMIC DNA]</scope>
    <source>
        <strain evidence="13 14">DAOM BR117</strain>
    </source>
</reference>
<comment type="subcellular location">
    <subcellularLocation>
        <location evidence="1">Nucleus</location>
    </subcellularLocation>
</comment>
<dbReference type="OMA" id="EPSHEFQ"/>
<evidence type="ECO:0000313" key="13">
    <source>
        <dbReference type="EMBL" id="KND04320.1"/>
    </source>
</evidence>
<keyword evidence="3" id="KW-0723">Serine/threonine-protein kinase</keyword>
<comment type="similarity">
    <text evidence="2">Belongs to the protein kinase superfamily. CMGC Ser/Thr protein kinase family. CDC2/CDKX subfamily.</text>
</comment>
<keyword evidence="7 10" id="KW-0067">ATP-binding</keyword>
<dbReference type="Gene3D" id="1.10.510.10">
    <property type="entry name" value="Transferase(Phosphotransferase) domain 1"/>
    <property type="match status" value="1"/>
</dbReference>
<evidence type="ECO:0000256" key="3">
    <source>
        <dbReference type="ARBA" id="ARBA00022527"/>
    </source>
</evidence>
<feature type="domain" description="Protein kinase" evidence="12">
    <location>
        <begin position="93"/>
        <end position="386"/>
    </location>
</feature>
<keyword evidence="6 13" id="KW-0418">Kinase</keyword>
<evidence type="ECO:0000259" key="12">
    <source>
        <dbReference type="PROSITE" id="PS50011"/>
    </source>
</evidence>
<dbReference type="RefSeq" id="XP_016612359.1">
    <property type="nucleotide sequence ID" value="XM_016748388.1"/>
</dbReference>
<evidence type="ECO:0000256" key="8">
    <source>
        <dbReference type="ARBA" id="ARBA00023242"/>
    </source>
</evidence>
<evidence type="ECO:0000256" key="2">
    <source>
        <dbReference type="ARBA" id="ARBA00006485"/>
    </source>
</evidence>
<keyword evidence="8" id="KW-0539">Nucleus</keyword>
<dbReference type="PROSITE" id="PS00108">
    <property type="entry name" value="PROTEIN_KINASE_ST"/>
    <property type="match status" value="1"/>
</dbReference>
<dbReference type="PROSITE" id="PS50011">
    <property type="entry name" value="PROTEIN_KINASE_DOM"/>
    <property type="match status" value="1"/>
</dbReference>
<dbReference type="InterPro" id="IPR017441">
    <property type="entry name" value="Protein_kinase_ATP_BS"/>
</dbReference>
<evidence type="ECO:0000256" key="4">
    <source>
        <dbReference type="ARBA" id="ARBA00022679"/>
    </source>
</evidence>
<gene>
    <name evidence="13" type="ORF">SPPG_00051</name>
</gene>
<feature type="compositionally biased region" description="Basic and acidic residues" evidence="11">
    <location>
        <begin position="453"/>
        <end position="470"/>
    </location>
</feature>
<dbReference type="Gene3D" id="3.30.200.20">
    <property type="entry name" value="Phosphorylase Kinase, domain 1"/>
    <property type="match status" value="1"/>
</dbReference>
<dbReference type="InterPro" id="IPR011009">
    <property type="entry name" value="Kinase-like_dom_sf"/>
</dbReference>
<evidence type="ECO:0000313" key="14">
    <source>
        <dbReference type="Proteomes" id="UP000053201"/>
    </source>
</evidence>